<dbReference type="PIRSF" id="PIRSF002741">
    <property type="entry name" value="MppA"/>
    <property type="match status" value="1"/>
</dbReference>
<dbReference type="Pfam" id="PF00496">
    <property type="entry name" value="SBP_bac_5"/>
    <property type="match status" value="1"/>
</dbReference>
<keyword evidence="5" id="KW-1185">Reference proteome</keyword>
<accession>A0A238IWL1</accession>
<dbReference type="AlphaFoldDB" id="A0A238IWL1"/>
<evidence type="ECO:0000256" key="1">
    <source>
        <dbReference type="ARBA" id="ARBA00004418"/>
    </source>
</evidence>
<dbReference type="InterPro" id="IPR039424">
    <property type="entry name" value="SBP_5"/>
</dbReference>
<evidence type="ECO:0000256" key="2">
    <source>
        <dbReference type="ARBA" id="ARBA00005695"/>
    </source>
</evidence>
<dbReference type="Gene3D" id="3.90.76.10">
    <property type="entry name" value="Dipeptide-binding Protein, Domain 1"/>
    <property type="match status" value="1"/>
</dbReference>
<feature type="domain" description="Solute-binding protein family 5" evidence="3">
    <location>
        <begin position="98"/>
        <end position="449"/>
    </location>
</feature>
<proteinExistence type="inferred from homology"/>
<dbReference type="InterPro" id="IPR000914">
    <property type="entry name" value="SBP_5_dom"/>
</dbReference>
<dbReference type="GO" id="GO:0030288">
    <property type="term" value="C:outer membrane-bounded periplasmic space"/>
    <property type="evidence" value="ECO:0007669"/>
    <property type="project" value="UniProtKB-ARBA"/>
</dbReference>
<evidence type="ECO:0000259" key="3">
    <source>
        <dbReference type="Pfam" id="PF00496"/>
    </source>
</evidence>
<dbReference type="GO" id="GO:0043190">
    <property type="term" value="C:ATP-binding cassette (ABC) transporter complex"/>
    <property type="evidence" value="ECO:0007669"/>
    <property type="project" value="InterPro"/>
</dbReference>
<dbReference type="InterPro" id="IPR030678">
    <property type="entry name" value="Peptide/Ni-bd"/>
</dbReference>
<dbReference type="OrthoDB" id="9803988at2"/>
<organism evidence="4 5">
    <name type="scientific">Boseongicola aestuarii</name>
    <dbReference type="NCBI Taxonomy" id="1470561"/>
    <lineage>
        <taxon>Bacteria</taxon>
        <taxon>Pseudomonadati</taxon>
        <taxon>Pseudomonadota</taxon>
        <taxon>Alphaproteobacteria</taxon>
        <taxon>Rhodobacterales</taxon>
        <taxon>Paracoccaceae</taxon>
        <taxon>Boseongicola</taxon>
    </lineage>
</organism>
<dbReference type="Gene3D" id="3.40.190.10">
    <property type="entry name" value="Periplasmic binding protein-like II"/>
    <property type="match status" value="1"/>
</dbReference>
<protein>
    <submittedName>
        <fullName evidence="4">Glutathione-binding protein GsiB</fullName>
    </submittedName>
</protein>
<dbReference type="GO" id="GO:0015833">
    <property type="term" value="P:peptide transport"/>
    <property type="evidence" value="ECO:0007669"/>
    <property type="project" value="TreeGrafter"/>
</dbReference>
<dbReference type="PROSITE" id="PS51318">
    <property type="entry name" value="TAT"/>
    <property type="match status" value="1"/>
</dbReference>
<dbReference type="GO" id="GO:1904680">
    <property type="term" value="F:peptide transmembrane transporter activity"/>
    <property type="evidence" value="ECO:0007669"/>
    <property type="project" value="TreeGrafter"/>
</dbReference>
<dbReference type="InterPro" id="IPR006311">
    <property type="entry name" value="TAT_signal"/>
</dbReference>
<dbReference type="CDD" id="cd08503">
    <property type="entry name" value="PBP2_NikA_DppA_OppA_like_17"/>
    <property type="match status" value="1"/>
</dbReference>
<reference evidence="4 5" key="1">
    <citation type="submission" date="2017-05" db="EMBL/GenBank/DDBJ databases">
        <authorList>
            <person name="Song R."/>
            <person name="Chenine A.L."/>
            <person name="Ruprecht R.M."/>
        </authorList>
    </citation>
    <scope>NUCLEOTIDE SEQUENCE [LARGE SCALE GENOMIC DNA]</scope>
    <source>
        <strain evidence="4 5">CECT 8489</strain>
    </source>
</reference>
<sequence>MRKESYIKLQAQRLTTGQINRRRFIMSALATGVTLPTAISLAGRAEAMTPKQGGVFRMAVGHGSTTDSIDPATAENDFSTHVVYSRGNNLTEVSKSGELVGELAESFEPGDTASTWVFNLRPGVEFHNGKSLTAEDVIATMNYHRGEDSKSAAKGLVSQISSMRADGANRVIFELQSANADFPFIVSDYHLIILPSEDGVVDALSGIGTGGYVVETYEPGVRANFNRNPNYWKEGAAHFDRYELLSILDATARQNAVMNGDVDFAGDIPPNTVALMSRVPTIDILKTTGTQHYTFPMRLNVEPFDNYDLRMALKYSIKRQELVDKILLGHGEAGNDVPVNASMPFFNPDLPSHEFNPELAAEHYAKSGHSGPIQLSAADAAFAGAVDAAQLIAASAKEAGIDIEVVREPSDGYWSNVWNKKGWCACYWSGRPTQDWMYSSAYTNDTEWNDTAWKGTESSARFNELVVQARAETDEAARRAQYYEAQSLLQNDGGAIVSMFASYLAAHSKALAHDEAVAANWANDGNKAQERWWFA</sequence>
<comment type="similarity">
    <text evidence="2">Belongs to the bacterial solute-binding protein 5 family.</text>
</comment>
<evidence type="ECO:0000313" key="5">
    <source>
        <dbReference type="Proteomes" id="UP000201838"/>
    </source>
</evidence>
<dbReference type="SUPFAM" id="SSF53850">
    <property type="entry name" value="Periplasmic binding protein-like II"/>
    <property type="match status" value="1"/>
</dbReference>
<dbReference type="RefSeq" id="WP_093972126.1">
    <property type="nucleotide sequence ID" value="NZ_FXXQ01000001.1"/>
</dbReference>
<dbReference type="EMBL" id="FXXQ01000001">
    <property type="protein sequence ID" value="SMX22130.1"/>
    <property type="molecule type" value="Genomic_DNA"/>
</dbReference>
<evidence type="ECO:0000313" key="4">
    <source>
        <dbReference type="EMBL" id="SMX22130.1"/>
    </source>
</evidence>
<comment type="subcellular location">
    <subcellularLocation>
        <location evidence="1">Periplasm</location>
    </subcellularLocation>
</comment>
<dbReference type="PANTHER" id="PTHR30290">
    <property type="entry name" value="PERIPLASMIC BINDING COMPONENT OF ABC TRANSPORTER"/>
    <property type="match status" value="1"/>
</dbReference>
<dbReference type="Gene3D" id="3.10.105.10">
    <property type="entry name" value="Dipeptide-binding Protein, Domain 3"/>
    <property type="match status" value="1"/>
</dbReference>
<name>A0A238IWL1_9RHOB</name>
<dbReference type="Proteomes" id="UP000201838">
    <property type="component" value="Unassembled WGS sequence"/>
</dbReference>
<gene>
    <name evidence="4" type="primary">gsiB_1</name>
    <name evidence="4" type="ORF">BOA8489_00220</name>
</gene>